<reference evidence="2 3" key="1">
    <citation type="submission" date="2020-10" db="EMBL/GenBank/DDBJ databases">
        <title>Ca. Dormibacterota MAGs.</title>
        <authorList>
            <person name="Montgomery K."/>
        </authorList>
    </citation>
    <scope>NUCLEOTIDE SEQUENCE [LARGE SCALE GENOMIC DNA]</scope>
    <source>
        <strain evidence="2">Mitchell_Peninsula_5</strain>
    </source>
</reference>
<comment type="caution">
    <text evidence="2">The sequence shown here is derived from an EMBL/GenBank/DDBJ whole genome shotgun (WGS) entry which is preliminary data.</text>
</comment>
<accession>A0A934KKE5</accession>
<dbReference type="Gene3D" id="3.30.70.1990">
    <property type="match status" value="1"/>
</dbReference>
<dbReference type="SUPFAM" id="SSF51905">
    <property type="entry name" value="FAD/NAD(P)-binding domain"/>
    <property type="match status" value="1"/>
</dbReference>
<organism evidence="2 3">
    <name type="scientific">Candidatus Amunia macphersoniae</name>
    <dbReference type="NCBI Taxonomy" id="3127014"/>
    <lineage>
        <taxon>Bacteria</taxon>
        <taxon>Bacillati</taxon>
        <taxon>Candidatus Dormiibacterota</taxon>
        <taxon>Candidatus Dormibacteria</taxon>
        <taxon>Candidatus Aeolococcales</taxon>
        <taxon>Candidatus Aeolococcaceae</taxon>
        <taxon>Candidatus Amunia</taxon>
    </lineage>
</organism>
<dbReference type="InterPro" id="IPR036188">
    <property type="entry name" value="FAD/NAD-bd_sf"/>
</dbReference>
<dbReference type="Gene3D" id="3.50.50.60">
    <property type="entry name" value="FAD/NAD(P)-binding domain"/>
    <property type="match status" value="1"/>
</dbReference>
<evidence type="ECO:0000313" key="3">
    <source>
        <dbReference type="Proteomes" id="UP000614410"/>
    </source>
</evidence>
<dbReference type="Proteomes" id="UP000614410">
    <property type="component" value="Unassembled WGS sequence"/>
</dbReference>
<dbReference type="PANTHER" id="PTHR42923:SF17">
    <property type="entry name" value="AMINE OXIDASE DOMAIN-CONTAINING PROTEIN"/>
    <property type="match status" value="1"/>
</dbReference>
<protein>
    <submittedName>
        <fullName evidence="2">FAD-dependent oxidoreductase</fullName>
    </submittedName>
</protein>
<proteinExistence type="predicted"/>
<dbReference type="PANTHER" id="PTHR42923">
    <property type="entry name" value="PROTOPORPHYRINOGEN OXIDASE"/>
    <property type="match status" value="1"/>
</dbReference>
<dbReference type="Pfam" id="PF01593">
    <property type="entry name" value="Amino_oxidase"/>
    <property type="match status" value="1"/>
</dbReference>
<name>A0A934KKE5_9BACT</name>
<dbReference type="GO" id="GO:0016491">
    <property type="term" value="F:oxidoreductase activity"/>
    <property type="evidence" value="ECO:0007669"/>
    <property type="project" value="InterPro"/>
</dbReference>
<dbReference type="InterPro" id="IPR002937">
    <property type="entry name" value="Amino_oxidase"/>
</dbReference>
<dbReference type="AlphaFoldDB" id="A0A934KKE5"/>
<gene>
    <name evidence="2" type="ORF">JF887_13805</name>
</gene>
<evidence type="ECO:0000259" key="1">
    <source>
        <dbReference type="Pfam" id="PF01593"/>
    </source>
</evidence>
<dbReference type="Gene3D" id="1.10.405.20">
    <property type="match status" value="1"/>
</dbReference>
<feature type="domain" description="Amine oxidase" evidence="1">
    <location>
        <begin position="10"/>
        <end position="408"/>
    </location>
</feature>
<dbReference type="FunFam" id="1.10.405.20:FF:000001">
    <property type="entry name" value="Amine oxidase"/>
    <property type="match status" value="1"/>
</dbReference>
<sequence>MRVAIVGAGVSGLVAAYLLHREHDITVFEAGDYPGGHVNTIPVEVQSGTYQVDTGFIVFNEANYPNFRRLLKRIGVGEQPSNMSFSVSSRQDDFEYSSAGANAIFAQRSHLVRPAFYRMLVDKVRFNREVRRLLEQVGEGPTLGEFLDARRYSRTFVDRLIVPQVAAVWSAAAEEARAFPAKYLAQFLDNHGLLQVGGHPRWATVPGGSARYVEAMTRPFKRRIRLSSPVRAIDRTEDWVDITPDHGQPERFDRVIIATHSDQALRMLSQPTPHERDMLSSFEYQQNEVALHTDTGMLPRRRRAWAAWNYHLIDGHTGSSAVTYHMNRLQSIEAPEQFCVTLNNLAGIDDSKIVRTFNYQHPVFTHRSVRAQERHQSVLGANRTYFCGAYWGYGFHEDGVDSALRVAAHFGAALS</sequence>
<dbReference type="EMBL" id="JAEKNN010000063">
    <property type="protein sequence ID" value="MBJ7610486.1"/>
    <property type="molecule type" value="Genomic_DNA"/>
</dbReference>
<dbReference type="InterPro" id="IPR050464">
    <property type="entry name" value="Zeta_carotene_desat/Oxidored"/>
</dbReference>
<evidence type="ECO:0000313" key="2">
    <source>
        <dbReference type="EMBL" id="MBJ7610486.1"/>
    </source>
</evidence>